<dbReference type="STRING" id="720554.Clocl_1875"/>
<feature type="transmembrane region" description="Helical" evidence="1">
    <location>
        <begin position="7"/>
        <end position="28"/>
    </location>
</feature>
<dbReference type="Proteomes" id="UP000005435">
    <property type="component" value="Chromosome"/>
</dbReference>
<evidence type="ECO:0008006" key="4">
    <source>
        <dbReference type="Google" id="ProtNLM"/>
    </source>
</evidence>
<gene>
    <name evidence="2" type="ordered locus">Clocl_1875</name>
</gene>
<dbReference type="HOGENOM" id="CLU_2394533_0_0_9"/>
<name>G8LUV2_ACECE</name>
<proteinExistence type="predicted"/>
<protein>
    <recommendedName>
        <fullName evidence="4">Zinc-ribbon domain-containing protein</fullName>
    </recommendedName>
</protein>
<evidence type="ECO:0000256" key="1">
    <source>
        <dbReference type="SAM" id="Phobius"/>
    </source>
</evidence>
<dbReference type="PROSITE" id="PS51257">
    <property type="entry name" value="PROKAR_LIPOPROTEIN"/>
    <property type="match status" value="1"/>
</dbReference>
<sequence precursor="true">MNDIKDVPLYLWVVLIIILLAQGCWIFWDASKRGENKWLWGFFGLLNVPSSLIAYLIVTRFVSKSTLCNVCGKKVRKNYNYCPFCGEKQNVEV</sequence>
<dbReference type="AlphaFoldDB" id="G8LUV2"/>
<keyword evidence="1" id="KW-1133">Transmembrane helix</keyword>
<organism evidence="2 3">
    <name type="scientific">Acetivibrio clariflavus (strain DSM 19732 / NBRC 101661 / EBR45)</name>
    <name type="common">Clostridium clariflavum</name>
    <dbReference type="NCBI Taxonomy" id="720554"/>
    <lineage>
        <taxon>Bacteria</taxon>
        <taxon>Bacillati</taxon>
        <taxon>Bacillota</taxon>
        <taxon>Clostridia</taxon>
        <taxon>Eubacteriales</taxon>
        <taxon>Oscillospiraceae</taxon>
        <taxon>Acetivibrio</taxon>
    </lineage>
</organism>
<evidence type="ECO:0000313" key="3">
    <source>
        <dbReference type="Proteomes" id="UP000005435"/>
    </source>
</evidence>
<dbReference type="eggNOG" id="COG1933">
    <property type="taxonomic scope" value="Bacteria"/>
</dbReference>
<dbReference type="RefSeq" id="WP_014255067.1">
    <property type="nucleotide sequence ID" value="NC_016627.1"/>
</dbReference>
<dbReference type="EMBL" id="CP003065">
    <property type="protein sequence ID" value="AEV68482.1"/>
    <property type="molecule type" value="Genomic_DNA"/>
</dbReference>
<reference evidence="2 3" key="2">
    <citation type="journal article" date="2012" name="Stand. Genomic Sci.">
        <title>Complete Genome Sequence of Clostridium clariflavum DSM 19732.</title>
        <authorList>
            <person name="Izquierdo J.A."/>
            <person name="Goodwin L."/>
            <person name="Davenport K.W."/>
            <person name="Teshima H."/>
            <person name="Bruce D."/>
            <person name="Detter C."/>
            <person name="Tapia R."/>
            <person name="Han S."/>
            <person name="Land M."/>
            <person name="Hauser L."/>
            <person name="Jeffries C.D."/>
            <person name="Han J."/>
            <person name="Pitluck S."/>
            <person name="Nolan M."/>
            <person name="Chen A."/>
            <person name="Huntemann M."/>
            <person name="Mavromatis K."/>
            <person name="Mikhailova N."/>
            <person name="Liolios K."/>
            <person name="Woyke T."/>
            <person name="Lynd L.R."/>
        </authorList>
    </citation>
    <scope>NUCLEOTIDE SEQUENCE [LARGE SCALE GENOMIC DNA]</scope>
    <source>
        <strain evidence="3">DSM 19732 / NBRC 101661 / EBR45</strain>
    </source>
</reference>
<keyword evidence="3" id="KW-1185">Reference proteome</keyword>
<reference evidence="3" key="1">
    <citation type="submission" date="2011-12" db="EMBL/GenBank/DDBJ databases">
        <title>Complete sequence of Clostridium clariflavum DSM 19732.</title>
        <authorList>
            <consortium name="US DOE Joint Genome Institute"/>
            <person name="Lucas S."/>
            <person name="Han J."/>
            <person name="Lapidus A."/>
            <person name="Cheng J.-F."/>
            <person name="Goodwin L."/>
            <person name="Pitluck S."/>
            <person name="Peters L."/>
            <person name="Teshima H."/>
            <person name="Detter J.C."/>
            <person name="Han C."/>
            <person name="Tapia R."/>
            <person name="Land M."/>
            <person name="Hauser L."/>
            <person name="Kyrpides N."/>
            <person name="Ivanova N."/>
            <person name="Pagani I."/>
            <person name="Kitzmiller T."/>
            <person name="Lynd L."/>
            <person name="Izquierdo J."/>
            <person name="Woyke T."/>
        </authorList>
    </citation>
    <scope>NUCLEOTIDE SEQUENCE [LARGE SCALE GENOMIC DNA]</scope>
    <source>
        <strain evidence="3">DSM 19732 / NBRC 101661 / EBR45</strain>
    </source>
</reference>
<accession>G8LUV2</accession>
<keyword evidence="1" id="KW-0472">Membrane</keyword>
<feature type="transmembrane region" description="Helical" evidence="1">
    <location>
        <begin position="40"/>
        <end position="58"/>
    </location>
</feature>
<dbReference type="KEGG" id="ccl:Clocl_1875"/>
<keyword evidence="1" id="KW-0812">Transmembrane</keyword>
<evidence type="ECO:0000313" key="2">
    <source>
        <dbReference type="EMBL" id="AEV68482.1"/>
    </source>
</evidence>